<reference evidence="2" key="1">
    <citation type="journal article" date="2013" name="Environ. Microbiol.">
        <title>Seasonally variable intestinal metagenomes of the red palm weevil (Rhynchophorus ferrugineus).</title>
        <authorList>
            <person name="Jia S."/>
            <person name="Zhang X."/>
            <person name="Zhang G."/>
            <person name="Yin A."/>
            <person name="Zhang S."/>
            <person name="Li F."/>
            <person name="Wang L."/>
            <person name="Zhao D."/>
            <person name="Yun Q."/>
            <person name="Tala"/>
            <person name="Wang J."/>
            <person name="Sun G."/>
            <person name="Baabdullah M."/>
            <person name="Yu X."/>
            <person name="Hu S."/>
            <person name="Al-Mssallem I.S."/>
            <person name="Yu J."/>
        </authorList>
    </citation>
    <scope>NUCLEOTIDE SEQUENCE</scope>
</reference>
<organism evidence="2">
    <name type="scientific">uncultured Mesorhizobium sp</name>
    <dbReference type="NCBI Taxonomy" id="233795"/>
    <lineage>
        <taxon>Bacteria</taxon>
        <taxon>Pseudomonadati</taxon>
        <taxon>Pseudomonadota</taxon>
        <taxon>Alphaproteobacteria</taxon>
        <taxon>Hyphomicrobiales</taxon>
        <taxon>Phyllobacteriaceae</taxon>
        <taxon>Mesorhizobium</taxon>
        <taxon>environmental samples</taxon>
    </lineage>
</organism>
<accession>A0A060CFD2</accession>
<feature type="non-terminal residue" evidence="2">
    <location>
        <position position="119"/>
    </location>
</feature>
<dbReference type="InterPro" id="IPR036365">
    <property type="entry name" value="PGBD-like_sf"/>
</dbReference>
<dbReference type="SUPFAM" id="SSF47090">
    <property type="entry name" value="PGBD-like"/>
    <property type="match status" value="1"/>
</dbReference>
<protein>
    <submittedName>
        <fullName evidence="2">PG_binding_1</fullName>
    </submittedName>
</protein>
<feature type="domain" description="Peptidoglycan binding-like" evidence="1">
    <location>
        <begin position="64"/>
        <end position="113"/>
    </location>
</feature>
<dbReference type="Gene3D" id="1.10.101.10">
    <property type="entry name" value="PGBD-like superfamily/PGBD"/>
    <property type="match status" value="1"/>
</dbReference>
<evidence type="ECO:0000313" key="2">
    <source>
        <dbReference type="EMBL" id="AIA91446.1"/>
    </source>
</evidence>
<dbReference type="InterPro" id="IPR002477">
    <property type="entry name" value="Peptidoglycan-bd-like"/>
</dbReference>
<dbReference type="EMBL" id="KF124131">
    <property type="protein sequence ID" value="AIA91446.1"/>
    <property type="molecule type" value="Genomic_DNA"/>
</dbReference>
<proteinExistence type="predicted"/>
<dbReference type="InterPro" id="IPR036366">
    <property type="entry name" value="PGBDSf"/>
</dbReference>
<evidence type="ECO:0000259" key="1">
    <source>
        <dbReference type="Pfam" id="PF01471"/>
    </source>
</evidence>
<name>A0A060CFD2_9HYPH</name>
<dbReference type="Pfam" id="PF01471">
    <property type="entry name" value="PG_binding_1"/>
    <property type="match status" value="1"/>
</dbReference>
<dbReference type="AlphaFoldDB" id="A0A060CFD2"/>
<sequence>MALGDVAGGGAVADAAVRIRATAVTAGGKRLAGLVRRRAAEARLMETGDYGGGGAPPKTTLPGEVKAYQRQLAALGFYAGAIDGLGGPGTLTDRALRQFQRDHSLVVDGIVGRRHGDAP</sequence>